<sequence>MSETVSSLGYINRIFQNVRLVDATQLENFYYSLVKSGVIIPSAEGRSKGALSIICSEMAKMRRGKVIVDRSDLGFPGRDISEAAPILKHRYGHVSLLINSGSGKSLMPLVDAQNMALYIERTGDSKNFSIDVMTSDINSPIGKLGEKYGNVLLVKGRERNERVEGEAREFQAYGILEDVFILGSTVLLYAMAEAMNDEKPAEKVQDYIRPLSVEIGSMVDDIIKSKFFEFLLDNLEERKACFFAGLGSGQEVARMTAVRVGHVKRAIGDHVYVAGESSTPAPRAGDILVVISRSGETEIVISWCKNFKRLGGKIAAIVGTPGSTLQSISDESYVIKSERVPGRPSSFYVKAAFALSPLPIYLVNRIEERGLKLPEYILSWYHSVM</sequence>
<organism evidence="2 3">
    <name type="scientific">Candidatus Terraquivivens tikiterensis</name>
    <dbReference type="NCBI Taxonomy" id="1980982"/>
    <lineage>
        <taxon>Archaea</taxon>
        <taxon>Nitrososphaerota</taxon>
        <taxon>Candidatus Wolframiiraptoraceae</taxon>
        <taxon>Candidatus Terraquivivens</taxon>
    </lineage>
</organism>
<dbReference type="EMBL" id="NDWU01000005">
    <property type="protein sequence ID" value="PUA33067.1"/>
    <property type="molecule type" value="Genomic_DNA"/>
</dbReference>
<evidence type="ECO:0000313" key="2">
    <source>
        <dbReference type="EMBL" id="PUA33067.1"/>
    </source>
</evidence>
<feature type="domain" description="SIS" evidence="1">
    <location>
        <begin position="231"/>
        <end position="376"/>
    </location>
</feature>
<accession>A0A2R7Y6Q4</accession>
<comment type="caution">
    <text evidence="2">The sequence shown here is derived from an EMBL/GenBank/DDBJ whole genome shotgun (WGS) entry which is preliminary data.</text>
</comment>
<dbReference type="Proteomes" id="UP000244066">
    <property type="component" value="Unassembled WGS sequence"/>
</dbReference>
<dbReference type="InterPro" id="IPR046348">
    <property type="entry name" value="SIS_dom_sf"/>
</dbReference>
<dbReference type="InterPro" id="IPR001347">
    <property type="entry name" value="SIS_dom"/>
</dbReference>
<dbReference type="AlphaFoldDB" id="A0A2R7Y6Q4"/>
<dbReference type="Gene3D" id="3.40.50.10490">
    <property type="entry name" value="Glucose-6-phosphate isomerase like protein, domain 1"/>
    <property type="match status" value="1"/>
</dbReference>
<evidence type="ECO:0000259" key="1">
    <source>
        <dbReference type="PROSITE" id="PS51464"/>
    </source>
</evidence>
<dbReference type="GO" id="GO:0097367">
    <property type="term" value="F:carbohydrate derivative binding"/>
    <property type="evidence" value="ECO:0007669"/>
    <property type="project" value="InterPro"/>
</dbReference>
<dbReference type="PROSITE" id="PS51464">
    <property type="entry name" value="SIS"/>
    <property type="match status" value="1"/>
</dbReference>
<gene>
    <name evidence="2" type="ORF">B9J98_02635</name>
</gene>
<reference evidence="2 3" key="1">
    <citation type="submission" date="2017-04" db="EMBL/GenBank/DDBJ databases">
        <title>Draft Aigarchaeota genome from a New Zealand hot spring.</title>
        <authorList>
            <person name="Reysenbach A.-L."/>
            <person name="Donaho J.A."/>
            <person name="Gerhart J."/>
            <person name="Kelley J.F."/>
            <person name="Kouba K."/>
            <person name="Podar M."/>
            <person name="Stott M."/>
        </authorList>
    </citation>
    <scope>NUCLEOTIDE SEQUENCE [LARGE SCALE GENOMIC DNA]</scope>
    <source>
        <strain evidence="2">NZ13_MG1</strain>
    </source>
</reference>
<proteinExistence type="predicted"/>
<name>A0A2R7Y6Q4_9ARCH</name>
<dbReference type="SUPFAM" id="SSF53697">
    <property type="entry name" value="SIS domain"/>
    <property type="match status" value="1"/>
</dbReference>
<evidence type="ECO:0000313" key="3">
    <source>
        <dbReference type="Proteomes" id="UP000244066"/>
    </source>
</evidence>
<dbReference type="Pfam" id="PF01380">
    <property type="entry name" value="SIS"/>
    <property type="match status" value="1"/>
</dbReference>
<dbReference type="GO" id="GO:1901135">
    <property type="term" value="P:carbohydrate derivative metabolic process"/>
    <property type="evidence" value="ECO:0007669"/>
    <property type="project" value="InterPro"/>
</dbReference>
<protein>
    <recommendedName>
        <fullName evidence="1">SIS domain-containing protein</fullName>
    </recommendedName>
</protein>